<name>A0AA39JCV4_9AGAR</name>
<keyword evidence="2" id="KW-1185">Reference proteome</keyword>
<dbReference type="EMBL" id="JAUEPT010000040">
    <property type="protein sequence ID" value="KAK0438999.1"/>
    <property type="molecule type" value="Genomic_DNA"/>
</dbReference>
<reference evidence="1" key="1">
    <citation type="submission" date="2023-06" db="EMBL/GenBank/DDBJ databases">
        <authorList>
            <consortium name="Lawrence Berkeley National Laboratory"/>
            <person name="Ahrendt S."/>
            <person name="Sahu N."/>
            <person name="Indic B."/>
            <person name="Wong-Bajracharya J."/>
            <person name="Merenyi Z."/>
            <person name="Ke H.-M."/>
            <person name="Monk M."/>
            <person name="Kocsube S."/>
            <person name="Drula E."/>
            <person name="Lipzen A."/>
            <person name="Balint B."/>
            <person name="Henrissat B."/>
            <person name="Andreopoulos B."/>
            <person name="Martin F.M."/>
            <person name="Harder C.B."/>
            <person name="Rigling D."/>
            <person name="Ford K.L."/>
            <person name="Foster G.D."/>
            <person name="Pangilinan J."/>
            <person name="Papanicolaou A."/>
            <person name="Barry K."/>
            <person name="LaButti K."/>
            <person name="Viragh M."/>
            <person name="Koriabine M."/>
            <person name="Yan M."/>
            <person name="Riley R."/>
            <person name="Champramary S."/>
            <person name="Plett K.L."/>
            <person name="Tsai I.J."/>
            <person name="Slot J."/>
            <person name="Sipos G."/>
            <person name="Plett J."/>
            <person name="Nagy L.G."/>
            <person name="Grigoriev I.V."/>
        </authorList>
    </citation>
    <scope>NUCLEOTIDE SEQUENCE</scope>
    <source>
        <strain evidence="1">FPL87.14</strain>
    </source>
</reference>
<evidence type="ECO:0000313" key="2">
    <source>
        <dbReference type="Proteomes" id="UP001175226"/>
    </source>
</evidence>
<gene>
    <name evidence="1" type="ORF">EV421DRAFT_1713899</name>
</gene>
<accession>A0AA39JCV4</accession>
<sequence length="75" mass="8705">MQDTEYRFPLDKFELVFRKVTANSDSEWRIRDVDCPGKLYKPGPGETLSNFEVHLRNPVHRRAAERRVIATLSGS</sequence>
<comment type="caution">
    <text evidence="1">The sequence shown here is derived from an EMBL/GenBank/DDBJ whole genome shotgun (WGS) entry which is preliminary data.</text>
</comment>
<organism evidence="1 2">
    <name type="scientific">Armillaria borealis</name>
    <dbReference type="NCBI Taxonomy" id="47425"/>
    <lineage>
        <taxon>Eukaryota</taxon>
        <taxon>Fungi</taxon>
        <taxon>Dikarya</taxon>
        <taxon>Basidiomycota</taxon>
        <taxon>Agaricomycotina</taxon>
        <taxon>Agaricomycetes</taxon>
        <taxon>Agaricomycetidae</taxon>
        <taxon>Agaricales</taxon>
        <taxon>Marasmiineae</taxon>
        <taxon>Physalacriaceae</taxon>
        <taxon>Armillaria</taxon>
    </lineage>
</organism>
<dbReference type="Proteomes" id="UP001175226">
    <property type="component" value="Unassembled WGS sequence"/>
</dbReference>
<dbReference type="AlphaFoldDB" id="A0AA39JCV4"/>
<protein>
    <submittedName>
        <fullName evidence="1">Uncharacterized protein</fullName>
    </submittedName>
</protein>
<evidence type="ECO:0000313" key="1">
    <source>
        <dbReference type="EMBL" id="KAK0438999.1"/>
    </source>
</evidence>
<proteinExistence type="predicted"/>